<dbReference type="InterPro" id="IPR008226">
    <property type="entry name" value="Mini3_fam"/>
</dbReference>
<accession>I5ASP3</accession>
<reference evidence="8 9" key="2">
    <citation type="submission" date="2012-02" db="EMBL/GenBank/DDBJ databases">
        <title>Improved High-Quality Draft sequence of Eubacterium cellulosolvens 6.</title>
        <authorList>
            <consortium name="US DOE Joint Genome Institute"/>
            <person name="Lucas S."/>
            <person name="Han J."/>
            <person name="Lapidus A."/>
            <person name="Cheng J.-F."/>
            <person name="Goodwin L."/>
            <person name="Pitluck S."/>
            <person name="Peters L."/>
            <person name="Mikhailova N."/>
            <person name="Gu W."/>
            <person name="Detter J.C."/>
            <person name="Han C."/>
            <person name="Tapia R."/>
            <person name="Land M."/>
            <person name="Hauser L."/>
            <person name="Kyrpides N."/>
            <person name="Ivanova N."/>
            <person name="Pagani I."/>
            <person name="Johnson E."/>
            <person name="Mukhopadhyay B."/>
            <person name="Anderson I."/>
            <person name="Woyke T."/>
        </authorList>
    </citation>
    <scope>NUCLEOTIDE SEQUENCE [LARGE SCALE GENOMIC DNA]</scope>
    <source>
        <strain evidence="8 9">6</strain>
    </source>
</reference>
<dbReference type="AlphaFoldDB" id="I5ASP3"/>
<dbReference type="HOGENOM" id="CLU_091169_0_0_9"/>
<evidence type="ECO:0000259" key="7">
    <source>
        <dbReference type="Pfam" id="PF00636"/>
    </source>
</evidence>
<keyword evidence="9" id="KW-1185">Reference proteome</keyword>
<evidence type="ECO:0000256" key="1">
    <source>
        <dbReference type="ARBA" id="ARBA00022517"/>
    </source>
</evidence>
<dbReference type="HAMAP" id="MF_01468">
    <property type="entry name" value="RNase_Mini_III"/>
    <property type="match status" value="1"/>
</dbReference>
<feature type="domain" description="RNase III" evidence="7">
    <location>
        <begin position="33"/>
        <end position="132"/>
    </location>
</feature>
<dbReference type="GO" id="GO:0004525">
    <property type="term" value="F:ribonuclease III activity"/>
    <property type="evidence" value="ECO:0007669"/>
    <property type="project" value="InterPro"/>
</dbReference>
<evidence type="ECO:0000256" key="4">
    <source>
        <dbReference type="ARBA" id="ARBA00022759"/>
    </source>
</evidence>
<dbReference type="Proteomes" id="UP000005753">
    <property type="component" value="Chromosome"/>
</dbReference>
<evidence type="ECO:0000256" key="5">
    <source>
        <dbReference type="ARBA" id="ARBA00022801"/>
    </source>
</evidence>
<keyword evidence="3 6" id="KW-0540">Nuclease</keyword>
<keyword evidence="4 6" id="KW-0255">Endonuclease</keyword>
<evidence type="ECO:0000313" key="9">
    <source>
        <dbReference type="Proteomes" id="UP000005753"/>
    </source>
</evidence>
<keyword evidence="6" id="KW-0699">rRNA-binding</keyword>
<dbReference type="STRING" id="633697.EubceDRAFT1_0991"/>
<evidence type="ECO:0000256" key="6">
    <source>
        <dbReference type="HAMAP-Rule" id="MF_01468"/>
    </source>
</evidence>
<keyword evidence="1 6" id="KW-0690">Ribosome biogenesis</keyword>
<comment type="similarity">
    <text evidence="6">Belongs to the MrnC RNase family.</text>
</comment>
<dbReference type="Pfam" id="PF00636">
    <property type="entry name" value="Ribonuclease_3"/>
    <property type="match status" value="1"/>
</dbReference>
<protein>
    <recommendedName>
        <fullName evidence="6">Mini-ribonuclease 3</fullName>
        <shortName evidence="6">Mini-3</shortName>
        <shortName evidence="6">Mini-RNase 3</shortName>
        <ecNumber evidence="6">3.1.26.-</ecNumber>
    </recommendedName>
    <alternativeName>
        <fullName evidence="6">Mini-RNase III</fullName>
        <shortName evidence="6">Mini-III</shortName>
    </alternativeName>
</protein>
<feature type="active site" evidence="6">
    <location>
        <position position="39"/>
    </location>
</feature>
<comment type="function">
    <text evidence="6">Involved in correct processing of both the 5' and 3' ends of 23S rRNA precursor. Processes 30S rRNA precursor transcript even in absence of ribonuclease 3 (Rnc); Rnc processes 30S rRNA into smaller rRNA precursors.</text>
</comment>
<name>I5ASP3_EUBC6</name>
<keyword evidence="6" id="KW-0460">Magnesium</keyword>
<dbReference type="Gene3D" id="1.10.1520.10">
    <property type="entry name" value="Ribonuclease III domain"/>
    <property type="match status" value="1"/>
</dbReference>
<evidence type="ECO:0000256" key="2">
    <source>
        <dbReference type="ARBA" id="ARBA00022552"/>
    </source>
</evidence>
<gene>
    <name evidence="6" type="primary">mrnC</name>
    <name evidence="8" type="ORF">EubceDRAFT1_0991</name>
</gene>
<dbReference type="GO" id="GO:0006364">
    <property type="term" value="P:rRNA processing"/>
    <property type="evidence" value="ECO:0007669"/>
    <property type="project" value="UniProtKB-UniRule"/>
</dbReference>
<comment type="subcellular location">
    <subcellularLocation>
        <location evidence="6">Cytoplasm</location>
    </subcellularLocation>
</comment>
<keyword evidence="5 6" id="KW-0378">Hydrolase</keyword>
<evidence type="ECO:0000256" key="3">
    <source>
        <dbReference type="ARBA" id="ARBA00022722"/>
    </source>
</evidence>
<dbReference type="EMBL" id="CM001487">
    <property type="protein sequence ID" value="EIM56816.1"/>
    <property type="molecule type" value="Genomic_DNA"/>
</dbReference>
<keyword evidence="2 6" id="KW-0698">rRNA processing</keyword>
<dbReference type="GO" id="GO:0019843">
    <property type="term" value="F:rRNA binding"/>
    <property type="evidence" value="ECO:0007669"/>
    <property type="project" value="UniProtKB-UniRule"/>
</dbReference>
<dbReference type="InterPro" id="IPR000999">
    <property type="entry name" value="RNase_III_dom"/>
</dbReference>
<dbReference type="SUPFAM" id="SSF69065">
    <property type="entry name" value="RNase III domain-like"/>
    <property type="match status" value="1"/>
</dbReference>
<comment type="cofactor">
    <cofactor evidence="6">
        <name>Mg(2+)</name>
        <dbReference type="ChEBI" id="CHEBI:18420"/>
    </cofactor>
</comment>
<reference evidence="8 9" key="1">
    <citation type="submission" date="2010-08" db="EMBL/GenBank/DDBJ databases">
        <authorList>
            <consortium name="US DOE Joint Genome Institute (JGI-PGF)"/>
            <person name="Lucas S."/>
            <person name="Copeland A."/>
            <person name="Lapidus A."/>
            <person name="Cheng J.-F."/>
            <person name="Bruce D."/>
            <person name="Goodwin L."/>
            <person name="Pitluck S."/>
            <person name="Land M.L."/>
            <person name="Hauser L."/>
            <person name="Chang Y.-J."/>
            <person name="Anderson I.J."/>
            <person name="Johnson E."/>
            <person name="Mulhopadhyay B."/>
            <person name="Kyrpides N."/>
            <person name="Woyke T.J."/>
        </authorList>
    </citation>
    <scope>NUCLEOTIDE SEQUENCE [LARGE SCALE GENOMIC DNA]</scope>
    <source>
        <strain evidence="8 9">6</strain>
    </source>
</reference>
<dbReference type="GO" id="GO:0005737">
    <property type="term" value="C:cytoplasm"/>
    <property type="evidence" value="ECO:0007669"/>
    <property type="project" value="UniProtKB-SubCell"/>
</dbReference>
<dbReference type="InterPro" id="IPR036389">
    <property type="entry name" value="RNase_III_sf"/>
</dbReference>
<keyword evidence="6" id="KW-0694">RNA-binding</keyword>
<dbReference type="OrthoDB" id="46571at2"/>
<proteinExistence type="inferred from homology"/>
<comment type="subunit">
    <text evidence="6">Homodimer.</text>
</comment>
<keyword evidence="6" id="KW-0963">Cytoplasm</keyword>
<dbReference type="eggNOG" id="COG1939">
    <property type="taxonomic scope" value="Bacteria"/>
</dbReference>
<sequence length="174" mass="19789">MDREFDLAEEIIRNLEGQDALPDFDIKQYSPLTLAYIGDCIYELVVRTKVVREANEAVNRLHRKASALVKAEAQSAMIGIFEERGILTEEELRVYKRGRNAKAYTHAKNASIQEYRRATGFEAVFGYLYLKGDMERLLELAGIGLGAYCRTEKTSKNTYIPEARNRTGSGKEQE</sequence>
<organism evidence="8 9">
    <name type="scientific">Eubacterium cellulosolvens (strain ATCC 43171 / JCM 9499 / 6)</name>
    <name type="common">Cillobacterium cellulosolvens</name>
    <dbReference type="NCBI Taxonomy" id="633697"/>
    <lineage>
        <taxon>Bacteria</taxon>
        <taxon>Bacillati</taxon>
        <taxon>Bacillota</taxon>
        <taxon>Clostridia</taxon>
        <taxon>Eubacteriales</taxon>
        <taxon>Eubacteriaceae</taxon>
        <taxon>Eubacterium</taxon>
    </lineage>
</organism>
<dbReference type="EC" id="3.1.26.-" evidence="6"/>
<dbReference type="PANTHER" id="PTHR34276">
    <property type="entry name" value="MINI-RIBONUCLEASE 3"/>
    <property type="match status" value="1"/>
</dbReference>
<dbReference type="PANTHER" id="PTHR34276:SF1">
    <property type="entry name" value="MINI-RIBONUCLEASE 3"/>
    <property type="match status" value="1"/>
</dbReference>
<evidence type="ECO:0000313" key="8">
    <source>
        <dbReference type="EMBL" id="EIM56816.1"/>
    </source>
</evidence>